<dbReference type="GeneID" id="79870143"/>
<evidence type="ECO:0000313" key="2">
    <source>
        <dbReference type="Proteomes" id="UP001159179"/>
    </source>
</evidence>
<reference evidence="1" key="1">
    <citation type="submission" date="2023-03" db="EMBL/GenBank/DDBJ databases">
        <title>Bacterial isolates from washroom surfaces on a university campus.</title>
        <authorList>
            <person name="Holman D.B."/>
            <person name="Gzyl K.E."/>
            <person name="Taheri A.E."/>
        </authorList>
    </citation>
    <scope>NUCLEOTIDE SEQUENCE</scope>
    <source>
        <strain evidence="1">RD03</strain>
    </source>
</reference>
<gene>
    <name evidence="1" type="ORF">P5X88_26505</name>
</gene>
<dbReference type="RefSeq" id="WP_212946018.1">
    <property type="nucleotide sequence ID" value="NZ_BOQX01000010.1"/>
</dbReference>
<dbReference type="Proteomes" id="UP001159179">
    <property type="component" value="Unassembled WGS sequence"/>
</dbReference>
<organism evidence="1 2">
    <name type="scientific">Heyndrickxia oleronia</name>
    <dbReference type="NCBI Taxonomy" id="38875"/>
    <lineage>
        <taxon>Bacteria</taxon>
        <taxon>Bacillati</taxon>
        <taxon>Bacillota</taxon>
        <taxon>Bacilli</taxon>
        <taxon>Bacillales</taxon>
        <taxon>Bacillaceae</taxon>
        <taxon>Heyndrickxia</taxon>
    </lineage>
</organism>
<accession>A0AAW6T557</accession>
<name>A0AAW6T557_9BACI</name>
<evidence type="ECO:0000313" key="1">
    <source>
        <dbReference type="EMBL" id="MDH5164487.1"/>
    </source>
</evidence>
<proteinExistence type="predicted"/>
<comment type="caution">
    <text evidence="1">The sequence shown here is derived from an EMBL/GenBank/DDBJ whole genome shotgun (WGS) entry which is preliminary data.</text>
</comment>
<sequence length="54" mass="6302">MPSIQDTIYPRFKSNLTDKDLEEVYTPQMKEIEWAEAKSGDNIGLIEEKRVSTR</sequence>
<dbReference type="EMBL" id="JAROYP010000033">
    <property type="protein sequence ID" value="MDH5164487.1"/>
    <property type="molecule type" value="Genomic_DNA"/>
</dbReference>
<protein>
    <submittedName>
        <fullName evidence="1">Uncharacterized protein</fullName>
    </submittedName>
</protein>
<dbReference type="AlphaFoldDB" id="A0AAW6T557"/>